<evidence type="ECO:0000259" key="1">
    <source>
        <dbReference type="Pfam" id="PF23792"/>
    </source>
</evidence>
<name>A0A5C5SG71_9STRE</name>
<gene>
    <name evidence="2" type="ORF">FRX57_02735</name>
</gene>
<comment type="caution">
    <text evidence="2">The sequence shown here is derived from an EMBL/GenBank/DDBJ whole genome shotgun (WGS) entry which is preliminary data.</text>
</comment>
<evidence type="ECO:0000313" key="2">
    <source>
        <dbReference type="EMBL" id="TWS99133.1"/>
    </source>
</evidence>
<feature type="domain" description="CD1375-like" evidence="1">
    <location>
        <begin position="32"/>
        <end position="68"/>
    </location>
</feature>
<sequence length="89" mass="10357">MKQVWRQLAVMSKSAVATVLPITQMKKRSKKMMVMLMAMNIVDEKFDFSFKDVPRVFKKKVKAQLELMGYPELADDKVVNYSPKRDEKG</sequence>
<dbReference type="RefSeq" id="WP_146566392.1">
    <property type="nucleotide sequence ID" value="NZ_VOHL01000001.1"/>
</dbReference>
<dbReference type="Proteomes" id="UP000317430">
    <property type="component" value="Unassembled WGS sequence"/>
</dbReference>
<proteinExistence type="predicted"/>
<protein>
    <recommendedName>
        <fullName evidence="1">CD1375-like domain-containing protein</fullName>
    </recommendedName>
</protein>
<organism evidence="2 3">
    <name type="scientific">Streptococcus cuniculipharyngis</name>
    <dbReference type="NCBI Taxonomy" id="1562651"/>
    <lineage>
        <taxon>Bacteria</taxon>
        <taxon>Bacillati</taxon>
        <taxon>Bacillota</taxon>
        <taxon>Bacilli</taxon>
        <taxon>Lactobacillales</taxon>
        <taxon>Streptococcaceae</taxon>
        <taxon>Streptococcus</taxon>
    </lineage>
</organism>
<accession>A0A5C5SG71</accession>
<dbReference type="AlphaFoldDB" id="A0A5C5SG71"/>
<reference evidence="2 3" key="1">
    <citation type="submission" date="2019-08" db="EMBL/GenBank/DDBJ databases">
        <authorList>
            <person name="Lei W."/>
        </authorList>
    </citation>
    <scope>NUCLEOTIDE SEQUENCE [LARGE SCALE GENOMIC DNA]</scope>
    <source>
        <strain evidence="2 3">CCUG 66496</strain>
    </source>
</reference>
<keyword evidence="3" id="KW-1185">Reference proteome</keyword>
<dbReference type="Pfam" id="PF23792">
    <property type="entry name" value="CD1375-like"/>
    <property type="match status" value="1"/>
</dbReference>
<evidence type="ECO:0000313" key="3">
    <source>
        <dbReference type="Proteomes" id="UP000317430"/>
    </source>
</evidence>
<dbReference type="InterPro" id="IPR056265">
    <property type="entry name" value="CD1375-like_dom"/>
</dbReference>
<dbReference type="EMBL" id="VOHL01000001">
    <property type="protein sequence ID" value="TWS99133.1"/>
    <property type="molecule type" value="Genomic_DNA"/>
</dbReference>